<accession>A0A1H1ZLI3</accession>
<organism evidence="1 2">
    <name type="scientific">Pseudomonas prosekii</name>
    <dbReference type="NCBI Taxonomy" id="1148509"/>
    <lineage>
        <taxon>Bacteria</taxon>
        <taxon>Pseudomonadati</taxon>
        <taxon>Pseudomonadota</taxon>
        <taxon>Gammaproteobacteria</taxon>
        <taxon>Pseudomonadales</taxon>
        <taxon>Pseudomonadaceae</taxon>
        <taxon>Pseudomonas</taxon>
    </lineage>
</organism>
<sequence length="166" mass="18693">MSNFAVSTYRATQFANITGEFNASFPRKDDTGVTKRRANFHTQQVEYVSDGKEFMVTAIAERGGRHSERRISLHLSGDITSGTYSFNKDDTSGPIIQLAYSEMQNIGNQHFLVPFETTEGTLELEVSENFEYYTARRLNFTAASRTGLKLEVEADFEVWLAVILIG</sequence>
<gene>
    <name evidence="1" type="ORF">SAMN05216222_3963</name>
</gene>
<dbReference type="AlphaFoldDB" id="A0A1H1ZLI3"/>
<evidence type="ECO:0000313" key="2">
    <source>
        <dbReference type="Proteomes" id="UP000198481"/>
    </source>
</evidence>
<dbReference type="RefSeq" id="WP_092278519.1">
    <property type="nucleotide sequence ID" value="NZ_LT629762.1"/>
</dbReference>
<proteinExistence type="predicted"/>
<reference evidence="1 2" key="1">
    <citation type="submission" date="2016-10" db="EMBL/GenBank/DDBJ databases">
        <authorList>
            <person name="de Groot N.N."/>
        </authorList>
    </citation>
    <scope>NUCLEOTIDE SEQUENCE [LARGE SCALE GENOMIC DNA]</scope>
    <source>
        <strain evidence="1 2">LMG 26867</strain>
    </source>
</reference>
<dbReference type="EMBL" id="LT629762">
    <property type="protein sequence ID" value="SDT34086.1"/>
    <property type="molecule type" value="Genomic_DNA"/>
</dbReference>
<protein>
    <submittedName>
        <fullName evidence="1">Uncharacterized protein</fullName>
    </submittedName>
</protein>
<evidence type="ECO:0000313" key="1">
    <source>
        <dbReference type="EMBL" id="SDT34086.1"/>
    </source>
</evidence>
<name>A0A1H1ZLI3_9PSED</name>
<dbReference type="STRING" id="1148509.SAMN05216222_3963"/>
<dbReference type="Proteomes" id="UP000198481">
    <property type="component" value="Chromosome I"/>
</dbReference>